<sequence>MDEGCEFKFTPQDALHVAWHHWEQVGKSTIRNGFANAKFIEGEIQTQASIRSCSRSCKLCLPKKNMHEKSEIELSNFIEAGEHLTTGEYFTLEEIQARSCAVGSW</sequence>
<evidence type="ECO:0000313" key="1">
    <source>
        <dbReference type="EMBL" id="KII62221.1"/>
    </source>
</evidence>
<dbReference type="AlphaFoldDB" id="A0A0C2MKU1"/>
<protein>
    <submittedName>
        <fullName evidence="1">Uncharacterized protein</fullName>
    </submittedName>
</protein>
<organism evidence="1 2">
    <name type="scientific">Thelohanellus kitauei</name>
    <name type="common">Myxosporean</name>
    <dbReference type="NCBI Taxonomy" id="669202"/>
    <lineage>
        <taxon>Eukaryota</taxon>
        <taxon>Metazoa</taxon>
        <taxon>Cnidaria</taxon>
        <taxon>Myxozoa</taxon>
        <taxon>Myxosporea</taxon>
        <taxon>Bivalvulida</taxon>
        <taxon>Platysporina</taxon>
        <taxon>Myxobolidae</taxon>
        <taxon>Thelohanellus</taxon>
    </lineage>
</organism>
<keyword evidence="2" id="KW-1185">Reference proteome</keyword>
<proteinExistence type="predicted"/>
<gene>
    <name evidence="1" type="ORF">RF11_13675</name>
</gene>
<accession>A0A0C2MKU1</accession>
<comment type="caution">
    <text evidence="1">The sequence shown here is derived from an EMBL/GenBank/DDBJ whole genome shotgun (WGS) entry which is preliminary data.</text>
</comment>
<reference evidence="1 2" key="1">
    <citation type="journal article" date="2014" name="Genome Biol. Evol.">
        <title>The genome of the myxosporean Thelohanellus kitauei shows adaptations to nutrient acquisition within its fish host.</title>
        <authorList>
            <person name="Yang Y."/>
            <person name="Xiong J."/>
            <person name="Zhou Z."/>
            <person name="Huo F."/>
            <person name="Miao W."/>
            <person name="Ran C."/>
            <person name="Liu Y."/>
            <person name="Zhang J."/>
            <person name="Feng J."/>
            <person name="Wang M."/>
            <person name="Wang M."/>
            <person name="Wang L."/>
            <person name="Yao B."/>
        </authorList>
    </citation>
    <scope>NUCLEOTIDE SEQUENCE [LARGE SCALE GENOMIC DNA]</scope>
    <source>
        <strain evidence="1">Wuqing</strain>
    </source>
</reference>
<dbReference type="Proteomes" id="UP000031668">
    <property type="component" value="Unassembled WGS sequence"/>
</dbReference>
<evidence type="ECO:0000313" key="2">
    <source>
        <dbReference type="Proteomes" id="UP000031668"/>
    </source>
</evidence>
<dbReference type="OrthoDB" id="9909311at2759"/>
<dbReference type="EMBL" id="JWZT01005052">
    <property type="protein sequence ID" value="KII62221.1"/>
    <property type="molecule type" value="Genomic_DNA"/>
</dbReference>
<name>A0A0C2MKU1_THEKT</name>